<reference evidence="3" key="1">
    <citation type="journal article" date="2019" name="Int. J. Syst. Evol. Microbiol.">
        <title>The Global Catalogue of Microorganisms (GCM) 10K type strain sequencing project: providing services to taxonomists for standard genome sequencing and annotation.</title>
        <authorList>
            <consortium name="The Broad Institute Genomics Platform"/>
            <consortium name="The Broad Institute Genome Sequencing Center for Infectious Disease"/>
            <person name="Wu L."/>
            <person name="Ma J."/>
        </authorList>
    </citation>
    <scope>NUCLEOTIDE SEQUENCE [LARGE SCALE GENOMIC DNA]</scope>
    <source>
        <strain evidence="3">JCM 19134</strain>
    </source>
</reference>
<dbReference type="SUPFAM" id="SSF141371">
    <property type="entry name" value="PilZ domain-like"/>
    <property type="match status" value="1"/>
</dbReference>
<dbReference type="RefSeq" id="WP_345415608.1">
    <property type="nucleotide sequence ID" value="NZ_AP031496.1"/>
</dbReference>
<organism evidence="2 3">
    <name type="scientific">Halioxenophilus aromaticivorans</name>
    <dbReference type="NCBI Taxonomy" id="1306992"/>
    <lineage>
        <taxon>Bacteria</taxon>
        <taxon>Pseudomonadati</taxon>
        <taxon>Pseudomonadota</taxon>
        <taxon>Gammaproteobacteria</taxon>
        <taxon>Alteromonadales</taxon>
        <taxon>Alteromonadaceae</taxon>
        <taxon>Halioxenophilus</taxon>
    </lineage>
</organism>
<gene>
    <name evidence="2" type="ORF">GCM10025791_01790</name>
</gene>
<dbReference type="Pfam" id="PF07238">
    <property type="entry name" value="PilZ"/>
    <property type="match status" value="1"/>
</dbReference>
<feature type="domain" description="PilZ" evidence="1">
    <location>
        <begin position="2"/>
        <end position="101"/>
    </location>
</feature>
<evidence type="ECO:0000313" key="2">
    <source>
        <dbReference type="EMBL" id="GAA4929717.1"/>
    </source>
</evidence>
<dbReference type="GO" id="GO:0035438">
    <property type="term" value="F:cyclic-di-GMP binding"/>
    <property type="evidence" value="ECO:0007669"/>
    <property type="project" value="InterPro"/>
</dbReference>
<name>A0AAV3TW88_9ALTE</name>
<dbReference type="EMBL" id="BAABLX010000001">
    <property type="protein sequence ID" value="GAA4929717.1"/>
    <property type="molecule type" value="Genomic_DNA"/>
</dbReference>
<keyword evidence="3" id="KW-1185">Reference proteome</keyword>
<evidence type="ECO:0000313" key="3">
    <source>
        <dbReference type="Proteomes" id="UP001409585"/>
    </source>
</evidence>
<evidence type="ECO:0000259" key="1">
    <source>
        <dbReference type="Pfam" id="PF07238"/>
    </source>
</evidence>
<proteinExistence type="predicted"/>
<protein>
    <recommendedName>
        <fullName evidence="1">PilZ domain-containing protein</fullName>
    </recommendedName>
</protein>
<comment type="caution">
    <text evidence="2">The sequence shown here is derived from an EMBL/GenBank/DDBJ whole genome shotgun (WGS) entry which is preliminary data.</text>
</comment>
<dbReference type="InterPro" id="IPR009875">
    <property type="entry name" value="PilZ_domain"/>
</dbReference>
<accession>A0AAV3TW88</accession>
<dbReference type="AlphaFoldDB" id="A0AAV3TW88"/>
<dbReference type="Proteomes" id="UP001409585">
    <property type="component" value="Unassembled WGS sequence"/>
</dbReference>
<sequence length="120" mass="13240">MEQRSELRLNRKYTVLLKLAAETPAGDAAEFAIARCLDVSSDGLKIETNSLLQAGYIHEVTVVVECLAAPAQRYNLIAEIMWCDALAQGGYTAGLKLLESEDTTFIGWKKILMQELGESF</sequence>